<protein>
    <submittedName>
        <fullName evidence="2">Uncharacterized protein</fullName>
    </submittedName>
</protein>
<organism evidence="1 2">
    <name type="scientific">Romanomermis culicivorax</name>
    <name type="common">Nematode worm</name>
    <dbReference type="NCBI Taxonomy" id="13658"/>
    <lineage>
        <taxon>Eukaryota</taxon>
        <taxon>Metazoa</taxon>
        <taxon>Ecdysozoa</taxon>
        <taxon>Nematoda</taxon>
        <taxon>Enoplea</taxon>
        <taxon>Dorylaimia</taxon>
        <taxon>Mermithida</taxon>
        <taxon>Mermithoidea</taxon>
        <taxon>Mermithidae</taxon>
        <taxon>Romanomermis</taxon>
    </lineage>
</organism>
<proteinExistence type="predicted"/>
<dbReference type="AlphaFoldDB" id="A0A915HYS1"/>
<dbReference type="Proteomes" id="UP000887565">
    <property type="component" value="Unplaced"/>
</dbReference>
<sequence length="107" mass="12497">MKNQKNVHCNFDIFQYCLEQNAIGLKNCDALEKKVLFSDLSFPTERREMQSTELDVTKGKFSVLLEVTIGRFPENCSCPCRPKVDFQVESLKLLMIHLVPFRRNRQV</sequence>
<evidence type="ECO:0000313" key="1">
    <source>
        <dbReference type="Proteomes" id="UP000887565"/>
    </source>
</evidence>
<name>A0A915HYS1_ROMCU</name>
<keyword evidence="1" id="KW-1185">Reference proteome</keyword>
<evidence type="ECO:0000313" key="2">
    <source>
        <dbReference type="WBParaSite" id="nRc.2.0.1.t07045-RA"/>
    </source>
</evidence>
<accession>A0A915HYS1</accession>
<reference evidence="2" key="1">
    <citation type="submission" date="2022-11" db="UniProtKB">
        <authorList>
            <consortium name="WormBaseParasite"/>
        </authorList>
    </citation>
    <scope>IDENTIFICATION</scope>
</reference>
<dbReference type="WBParaSite" id="nRc.2.0.1.t07045-RA">
    <property type="protein sequence ID" value="nRc.2.0.1.t07045-RA"/>
    <property type="gene ID" value="nRc.2.0.1.g07045"/>
</dbReference>